<keyword evidence="9" id="KW-1185">Reference proteome</keyword>
<feature type="region of interest" description="Disordered" evidence="6">
    <location>
        <begin position="1070"/>
        <end position="1100"/>
    </location>
</feature>
<feature type="compositionally biased region" description="Low complexity" evidence="6">
    <location>
        <begin position="739"/>
        <end position="767"/>
    </location>
</feature>
<reference evidence="8 9" key="1">
    <citation type="journal article" date="2015" name="Genome Biol. Evol.">
        <title>Comparative Genomics of a Bacterivorous Green Alga Reveals Evolutionary Causalities and Consequences of Phago-Mixotrophic Mode of Nutrition.</title>
        <authorList>
            <person name="Burns J.A."/>
            <person name="Paasch A."/>
            <person name="Narechania A."/>
            <person name="Kim E."/>
        </authorList>
    </citation>
    <scope>NUCLEOTIDE SEQUENCE [LARGE SCALE GENOMIC DNA]</scope>
    <source>
        <strain evidence="8 9">PLY_AMNH</strain>
    </source>
</reference>
<feature type="region of interest" description="Disordered" evidence="6">
    <location>
        <begin position="593"/>
        <end position="631"/>
    </location>
</feature>
<organism evidence="8 9">
    <name type="scientific">Cymbomonas tetramitiformis</name>
    <dbReference type="NCBI Taxonomy" id="36881"/>
    <lineage>
        <taxon>Eukaryota</taxon>
        <taxon>Viridiplantae</taxon>
        <taxon>Chlorophyta</taxon>
        <taxon>Pyramimonadophyceae</taxon>
        <taxon>Pyramimonadales</taxon>
        <taxon>Pyramimonadaceae</taxon>
        <taxon>Cymbomonas</taxon>
    </lineage>
</organism>
<proteinExistence type="predicted"/>
<dbReference type="InterPro" id="IPR013783">
    <property type="entry name" value="Ig-like_fold"/>
</dbReference>
<feature type="compositionally biased region" description="Basic and acidic residues" evidence="6">
    <location>
        <begin position="399"/>
        <end position="436"/>
    </location>
</feature>
<name>A0AAE0ET97_9CHLO</name>
<dbReference type="Proteomes" id="UP001190700">
    <property type="component" value="Unassembled WGS sequence"/>
</dbReference>
<dbReference type="InterPro" id="IPR051434">
    <property type="entry name" value="DnaJ_C_subfamily_member5"/>
</dbReference>
<feature type="compositionally biased region" description="Low complexity" evidence="6">
    <location>
        <begin position="446"/>
        <end position="470"/>
    </location>
</feature>
<evidence type="ECO:0000256" key="3">
    <source>
        <dbReference type="ARBA" id="ARBA00023139"/>
    </source>
</evidence>
<evidence type="ECO:0000256" key="6">
    <source>
        <dbReference type="SAM" id="MobiDB-lite"/>
    </source>
</evidence>
<dbReference type="SUPFAM" id="SSF49265">
    <property type="entry name" value="Fibronectin type III"/>
    <property type="match status" value="1"/>
</dbReference>
<evidence type="ECO:0000256" key="2">
    <source>
        <dbReference type="ARBA" id="ARBA00023136"/>
    </source>
</evidence>
<evidence type="ECO:0000313" key="8">
    <source>
        <dbReference type="EMBL" id="KAK3238105.1"/>
    </source>
</evidence>
<comment type="caution">
    <text evidence="8">The sequence shown here is derived from an EMBL/GenBank/DDBJ whole genome shotgun (WGS) entry which is preliminary data.</text>
</comment>
<keyword evidence="5" id="KW-0449">Lipoprotein</keyword>
<dbReference type="AlphaFoldDB" id="A0AAE0ET97"/>
<dbReference type="PANTHER" id="PTHR44027:SF7">
    <property type="entry name" value="DNAJ HOMOLOG SUBFAMILY C MEMBER 5 HOMOLOG"/>
    <property type="match status" value="1"/>
</dbReference>
<dbReference type="GO" id="GO:0016020">
    <property type="term" value="C:membrane"/>
    <property type="evidence" value="ECO:0007669"/>
    <property type="project" value="UniProtKB-SubCell"/>
</dbReference>
<dbReference type="InterPro" id="IPR001623">
    <property type="entry name" value="DnaJ_domain"/>
</dbReference>
<feature type="compositionally biased region" description="Low complexity" evidence="6">
    <location>
        <begin position="302"/>
        <end position="314"/>
    </location>
</feature>
<dbReference type="GO" id="GO:0005737">
    <property type="term" value="C:cytoplasm"/>
    <property type="evidence" value="ECO:0007669"/>
    <property type="project" value="UniProtKB-ARBA"/>
</dbReference>
<dbReference type="PROSITE" id="PS50076">
    <property type="entry name" value="DNAJ_2"/>
    <property type="match status" value="1"/>
</dbReference>
<dbReference type="EMBL" id="LGRX02034331">
    <property type="protein sequence ID" value="KAK3238105.1"/>
    <property type="molecule type" value="Genomic_DNA"/>
</dbReference>
<dbReference type="Pfam" id="PF00226">
    <property type="entry name" value="DnaJ"/>
    <property type="match status" value="1"/>
</dbReference>
<protein>
    <recommendedName>
        <fullName evidence="7">J domain-containing protein</fullName>
    </recommendedName>
</protein>
<keyword evidence="3" id="KW-0564">Palmitate</keyword>
<feature type="compositionally biased region" description="Basic and acidic residues" evidence="6">
    <location>
        <begin position="367"/>
        <end position="388"/>
    </location>
</feature>
<feature type="region of interest" description="Disordered" evidence="6">
    <location>
        <begin position="720"/>
        <end position="791"/>
    </location>
</feature>
<feature type="region of interest" description="Disordered" evidence="6">
    <location>
        <begin position="302"/>
        <end position="476"/>
    </location>
</feature>
<gene>
    <name evidence="8" type="ORF">CYMTET_51855</name>
</gene>
<evidence type="ECO:0000256" key="1">
    <source>
        <dbReference type="ARBA" id="ARBA00004635"/>
    </source>
</evidence>
<dbReference type="Gene3D" id="1.10.287.110">
    <property type="entry name" value="DnaJ domain"/>
    <property type="match status" value="1"/>
</dbReference>
<feature type="domain" description="J" evidence="7">
    <location>
        <begin position="8"/>
        <end position="74"/>
    </location>
</feature>
<dbReference type="InterPro" id="IPR036116">
    <property type="entry name" value="FN3_sf"/>
</dbReference>
<dbReference type="SUPFAM" id="SSF46565">
    <property type="entry name" value="Chaperone J-domain"/>
    <property type="match status" value="1"/>
</dbReference>
<dbReference type="InterPro" id="IPR036869">
    <property type="entry name" value="J_dom_sf"/>
</dbReference>
<feature type="compositionally biased region" description="Acidic residues" evidence="6">
    <location>
        <begin position="324"/>
        <end position="337"/>
    </location>
</feature>
<keyword evidence="2" id="KW-0472">Membrane</keyword>
<evidence type="ECO:0000256" key="4">
    <source>
        <dbReference type="ARBA" id="ARBA00023186"/>
    </source>
</evidence>
<dbReference type="PANTHER" id="PTHR44027">
    <property type="entry name" value="DNAJ HOMOLOG SUBFAMILY C MEMBER 5 HOMOLOG"/>
    <property type="match status" value="1"/>
</dbReference>
<feature type="region of interest" description="Disordered" evidence="6">
    <location>
        <begin position="660"/>
        <end position="679"/>
    </location>
</feature>
<dbReference type="Gene3D" id="2.60.40.10">
    <property type="entry name" value="Immunoglobulins"/>
    <property type="match status" value="1"/>
</dbReference>
<sequence length="1167" mass="123143">MGIRTRTEALAALDLKADCTDDEEIRKSYKKSALKWHPDKNNGSTEATLKFKEIAEAFHFLQRFPPGSEYDEAEEDDDEDFMWSYDDIDEDIPSFKQFMQNMFGFFSRFTSEDEDDFSNFGPRGAGAEWCSCKWCRRERRKEQREWDREQERLKVTDDEEVLEALRRTVQEKDAQAKEREAAAWERQLPRPIMVAKTETSITLNLTRGNTASQKLPSDCMWEICVKKDGGDWWVFSSAKGRTIVTVTGLEPGNKYHFRSRAGRLVEGVGVPRWSNYSVESQYATSGQASRKKGVAAAAAASAAGGSATAGGSTTPPLKRPTKEGEEEAPPSPEEELPPEPPVAASGSTPPPPSKPSKAGNKKKGKSKKEGSSSHSTEDDPEHQVEGSMRRKAQVPVWERVGEAEAESIRKEQEKRKQAEAREKEKRERERAKEEQKSNQTKKKSQGSKASKQKQSAAAASPAPATSQASGEQAVPSEGPWVCGRCTLENSEGHMCAACNAPRAAAAVPVAATIWTCRWCTLDNVQGADCCAPLCRACPSDVARTHTPTKSSPWTSPGTGCFPGSCSTAQTTSNPWPCAAPWPRTPSWALTATTPPPSAGGKARAGPITTWYGGSPGTPSRESGPTWATSSSQTAASYEPGWVPQCPRVPSHATMLTSAPPAAPWSQAGAQGKGAGRGAGFMAASPPMGSNSSSPIPPLVDAYGNYHNTSHGMEKLHLDGTGKPMEQSGARAVHMHQMQHGHQPLQQQPPQQQQQYHPQQYNPHQQRPAQAQGLQHPPRMQSSTSAPMLGDSRTHMGSMDARAVPAGIPGGLPPGHWQQTAARGLAPHEVPSSGIGADDPLAPPGMGGMGVGYLPGMQPTYTQPGDVSMMQQPGPGMGRSPSMPTVTPTTNYSMLGVQGQEEWGRPSAGDGVPFTGVPPMVAGASSFAPVNSTSAVNGGFSALTDPALKQMAHALPGSAVAVGGGVGEGLSHGGQGLSMNPAQRAGQGRATNPALGAFGAPEPLLASIPSDIFSPAVQGAPGAGASSSLAPFGGPSSVGSAFGGGLGGGFLGGAFQEGGGLYGGAVRRSEDKPFSTSAWDPSVPSDWGSTPGSASWGAGGAGAASWGSWGQSTMGAGQDFSTLAVDADLYSGLESEAIASTVLQDTPTAEDPDRDQNLEMYLPFLFNK</sequence>
<evidence type="ECO:0000313" key="9">
    <source>
        <dbReference type="Proteomes" id="UP001190700"/>
    </source>
</evidence>
<dbReference type="SMART" id="SM00271">
    <property type="entry name" value="DnaJ"/>
    <property type="match status" value="1"/>
</dbReference>
<keyword evidence="4" id="KW-0143">Chaperone</keyword>
<accession>A0AAE0ET97</accession>
<feature type="compositionally biased region" description="Low complexity" evidence="6">
    <location>
        <begin position="1086"/>
        <end position="1095"/>
    </location>
</feature>
<comment type="subcellular location">
    <subcellularLocation>
        <location evidence="1">Membrane</location>
        <topology evidence="1">Lipid-anchor</topology>
    </subcellularLocation>
</comment>
<dbReference type="CDD" id="cd06257">
    <property type="entry name" value="DnaJ"/>
    <property type="match status" value="1"/>
</dbReference>
<evidence type="ECO:0000259" key="7">
    <source>
        <dbReference type="PROSITE" id="PS50076"/>
    </source>
</evidence>
<evidence type="ECO:0000256" key="5">
    <source>
        <dbReference type="ARBA" id="ARBA00023288"/>
    </source>
</evidence>